<dbReference type="AlphaFoldDB" id="A0A9P7ZAX6"/>
<dbReference type="EMBL" id="MU253743">
    <property type="protein sequence ID" value="KAG9248813.1"/>
    <property type="molecule type" value="Genomic_DNA"/>
</dbReference>
<keyword evidence="1" id="KW-1133">Transmembrane helix</keyword>
<keyword evidence="3" id="KW-1185">Reference proteome</keyword>
<proteinExistence type="predicted"/>
<sequence>MYHPTLLGMGISMVLTGTQVPMQSSVLDVDDTGFTIGMLAVSHLVGGLIGLAASSDAFSFVFKRNIGPLLPLPWSWRYWRMRMGSKGSFRVCDV</sequence>
<dbReference type="OrthoDB" id="4139357at2759"/>
<evidence type="ECO:0000256" key="1">
    <source>
        <dbReference type="SAM" id="Phobius"/>
    </source>
</evidence>
<evidence type="ECO:0000313" key="3">
    <source>
        <dbReference type="Proteomes" id="UP000887226"/>
    </source>
</evidence>
<gene>
    <name evidence="2" type="ORF">BJ878DRAFT_486769</name>
</gene>
<organism evidence="2 3">
    <name type="scientific">Calycina marina</name>
    <dbReference type="NCBI Taxonomy" id="1763456"/>
    <lineage>
        <taxon>Eukaryota</taxon>
        <taxon>Fungi</taxon>
        <taxon>Dikarya</taxon>
        <taxon>Ascomycota</taxon>
        <taxon>Pezizomycotina</taxon>
        <taxon>Leotiomycetes</taxon>
        <taxon>Helotiales</taxon>
        <taxon>Pezizellaceae</taxon>
        <taxon>Calycina</taxon>
    </lineage>
</organism>
<protein>
    <submittedName>
        <fullName evidence="2">Uncharacterized protein</fullName>
    </submittedName>
</protein>
<keyword evidence="1" id="KW-0812">Transmembrane</keyword>
<evidence type="ECO:0000313" key="2">
    <source>
        <dbReference type="EMBL" id="KAG9248813.1"/>
    </source>
</evidence>
<dbReference type="Proteomes" id="UP000887226">
    <property type="component" value="Unassembled WGS sequence"/>
</dbReference>
<comment type="caution">
    <text evidence="2">The sequence shown here is derived from an EMBL/GenBank/DDBJ whole genome shotgun (WGS) entry which is preliminary data.</text>
</comment>
<feature type="transmembrane region" description="Helical" evidence="1">
    <location>
        <begin position="34"/>
        <end position="54"/>
    </location>
</feature>
<accession>A0A9P7ZAX6</accession>
<reference evidence="2" key="1">
    <citation type="journal article" date="2021" name="IMA Fungus">
        <title>Genomic characterization of three marine fungi, including Emericellopsis atlantica sp. nov. with signatures of a generalist lifestyle and marine biomass degradation.</title>
        <authorList>
            <person name="Hagestad O.C."/>
            <person name="Hou L."/>
            <person name="Andersen J.H."/>
            <person name="Hansen E.H."/>
            <person name="Altermark B."/>
            <person name="Li C."/>
            <person name="Kuhnert E."/>
            <person name="Cox R.J."/>
            <person name="Crous P.W."/>
            <person name="Spatafora J.W."/>
            <person name="Lail K."/>
            <person name="Amirebrahimi M."/>
            <person name="Lipzen A."/>
            <person name="Pangilinan J."/>
            <person name="Andreopoulos W."/>
            <person name="Hayes R.D."/>
            <person name="Ng V."/>
            <person name="Grigoriev I.V."/>
            <person name="Jackson S.A."/>
            <person name="Sutton T.D.S."/>
            <person name="Dobson A.D.W."/>
            <person name="Rama T."/>
        </authorList>
    </citation>
    <scope>NUCLEOTIDE SEQUENCE</scope>
    <source>
        <strain evidence="2">TRa3180A</strain>
    </source>
</reference>
<keyword evidence="1" id="KW-0472">Membrane</keyword>
<name>A0A9P7ZAX6_9HELO</name>